<comment type="caution">
    <text evidence="6">The sequence shown here is derived from an EMBL/GenBank/DDBJ whole genome shotgun (WGS) entry which is preliminary data.</text>
</comment>
<evidence type="ECO:0000256" key="5">
    <source>
        <dbReference type="RuleBase" id="RU364104"/>
    </source>
</evidence>
<dbReference type="PROSITE" id="PS51808">
    <property type="entry name" value="CHCH"/>
    <property type="match status" value="1"/>
</dbReference>
<evidence type="ECO:0000256" key="2">
    <source>
        <dbReference type="ARBA" id="ARBA00007347"/>
    </source>
</evidence>
<dbReference type="GO" id="GO:0005739">
    <property type="term" value="C:mitochondrion"/>
    <property type="evidence" value="ECO:0007669"/>
    <property type="project" value="UniProtKB-SubCell"/>
</dbReference>
<evidence type="ECO:0000313" key="6">
    <source>
        <dbReference type="EMBL" id="CAD6992415.1"/>
    </source>
</evidence>
<reference evidence="6" key="1">
    <citation type="submission" date="2020-11" db="EMBL/GenBank/DDBJ databases">
        <authorList>
            <person name="Whitehead M."/>
        </authorList>
    </citation>
    <scope>NUCLEOTIDE SEQUENCE</scope>
    <source>
        <strain evidence="6">EGII</strain>
    </source>
</reference>
<organism evidence="6 7">
    <name type="scientific">Ceratitis capitata</name>
    <name type="common">Mediterranean fruit fly</name>
    <name type="synonym">Tephritis capitata</name>
    <dbReference type="NCBI Taxonomy" id="7213"/>
    <lineage>
        <taxon>Eukaryota</taxon>
        <taxon>Metazoa</taxon>
        <taxon>Ecdysozoa</taxon>
        <taxon>Arthropoda</taxon>
        <taxon>Hexapoda</taxon>
        <taxon>Insecta</taxon>
        <taxon>Pterygota</taxon>
        <taxon>Neoptera</taxon>
        <taxon>Endopterygota</taxon>
        <taxon>Diptera</taxon>
        <taxon>Brachycera</taxon>
        <taxon>Muscomorpha</taxon>
        <taxon>Tephritoidea</taxon>
        <taxon>Tephritidae</taxon>
        <taxon>Ceratitis</taxon>
        <taxon>Ceratitis</taxon>
    </lineage>
</organism>
<gene>
    <name evidence="6" type="ORF">CCAP1982_LOCUS1279</name>
</gene>
<proteinExistence type="inferred from homology"/>
<sequence length="77" mass="8717">MHTDLSPHLHTSECNSLIEQLNNCHSENKFAKFLGVCNDIDSLLVKCLKSERQARAAANRAKAADRQARLRERLLSQ</sequence>
<dbReference type="Proteomes" id="UP000606786">
    <property type="component" value="Unassembled WGS sequence"/>
</dbReference>
<accession>A0A811U573</accession>
<comment type="similarity">
    <text evidence="2 5">Belongs to the CMC family.</text>
</comment>
<evidence type="ECO:0000256" key="1">
    <source>
        <dbReference type="ARBA" id="ARBA00004173"/>
    </source>
</evidence>
<protein>
    <recommendedName>
        <fullName evidence="5">COX assembly mitochondrial protein</fullName>
    </recommendedName>
</protein>
<evidence type="ECO:0000256" key="4">
    <source>
        <dbReference type="ARBA" id="ARBA00023157"/>
    </source>
</evidence>
<dbReference type="AlphaFoldDB" id="A0A811U573"/>
<comment type="subcellular location">
    <subcellularLocation>
        <location evidence="1 5">Mitochondrion</location>
    </subcellularLocation>
</comment>
<evidence type="ECO:0000256" key="3">
    <source>
        <dbReference type="ARBA" id="ARBA00023128"/>
    </source>
</evidence>
<dbReference type="Pfam" id="PF08583">
    <property type="entry name" value="Cmc1"/>
    <property type="match status" value="1"/>
</dbReference>
<keyword evidence="3 5" id="KW-0496">Mitochondrion</keyword>
<keyword evidence="4" id="KW-1015">Disulfide bond</keyword>
<dbReference type="InterPro" id="IPR013892">
    <property type="entry name" value="Cyt_c_biogenesis_Cmc1-like"/>
</dbReference>
<keyword evidence="7" id="KW-1185">Reference proteome</keyword>
<dbReference type="OrthoDB" id="532630at2759"/>
<dbReference type="PANTHER" id="PTHR22977">
    <property type="entry name" value="COX ASSEMBLY MITOCHONDRIAL PROTEIN"/>
    <property type="match status" value="1"/>
</dbReference>
<evidence type="ECO:0000313" key="7">
    <source>
        <dbReference type="Proteomes" id="UP000606786"/>
    </source>
</evidence>
<dbReference type="PANTHER" id="PTHR22977:SF1">
    <property type="entry name" value="COX ASSEMBLY MITOCHONDRIAL PROTEIN 2 HOMOLOG"/>
    <property type="match status" value="1"/>
</dbReference>
<dbReference type="EMBL" id="CAJHJT010000001">
    <property type="protein sequence ID" value="CAD6992415.1"/>
    <property type="molecule type" value="Genomic_DNA"/>
</dbReference>
<name>A0A811U573_CERCA</name>